<dbReference type="AlphaFoldDB" id="A0AB34IGQ2"/>
<dbReference type="Gene3D" id="3.30.1360.120">
    <property type="entry name" value="Probable tRNA modification gtpase trme, domain 1"/>
    <property type="match status" value="1"/>
</dbReference>
<dbReference type="Gene3D" id="3.50.50.60">
    <property type="entry name" value="FAD/NAD(P)-binding domain"/>
    <property type="match status" value="1"/>
</dbReference>
<feature type="signal peptide" evidence="2">
    <location>
        <begin position="1"/>
        <end position="16"/>
    </location>
</feature>
<dbReference type="Pfam" id="PF01571">
    <property type="entry name" value="GCV_T"/>
    <property type="match status" value="1"/>
</dbReference>
<keyword evidence="2" id="KW-0732">Signal</keyword>
<gene>
    <name evidence="6" type="ORF">AB1Y20_013590</name>
</gene>
<dbReference type="PANTHER" id="PTHR13847:SF187">
    <property type="entry name" value="DIMETHYLGLYCINE DEHYDROGENASE, MITOCHONDRIAL"/>
    <property type="match status" value="1"/>
</dbReference>
<comment type="similarity">
    <text evidence="1">Belongs to the GcvT family.</text>
</comment>
<dbReference type="PANTHER" id="PTHR13847">
    <property type="entry name" value="SARCOSINE DEHYDROGENASE-RELATED"/>
    <property type="match status" value="1"/>
</dbReference>
<dbReference type="SUPFAM" id="SSF103025">
    <property type="entry name" value="Folate-binding domain"/>
    <property type="match status" value="1"/>
</dbReference>
<dbReference type="GO" id="GO:0005759">
    <property type="term" value="C:mitochondrial matrix"/>
    <property type="evidence" value="ECO:0007669"/>
    <property type="project" value="TreeGrafter"/>
</dbReference>
<dbReference type="Gene3D" id="3.30.9.10">
    <property type="entry name" value="D-Amino Acid Oxidase, subunit A, domain 2"/>
    <property type="match status" value="1"/>
</dbReference>
<evidence type="ECO:0000259" key="3">
    <source>
        <dbReference type="Pfam" id="PF01266"/>
    </source>
</evidence>
<dbReference type="SUPFAM" id="SSF51905">
    <property type="entry name" value="FAD/NAD(P)-binding domain"/>
    <property type="match status" value="1"/>
</dbReference>
<dbReference type="InterPro" id="IPR032503">
    <property type="entry name" value="FAO_M"/>
</dbReference>
<dbReference type="Gene3D" id="2.40.30.110">
    <property type="entry name" value="Aminomethyltransferase beta-barrel domains"/>
    <property type="match status" value="1"/>
</dbReference>
<dbReference type="Gene3D" id="3.30.70.1400">
    <property type="entry name" value="Aminomethyltransferase beta-barrel domains"/>
    <property type="match status" value="1"/>
</dbReference>
<evidence type="ECO:0000259" key="5">
    <source>
        <dbReference type="Pfam" id="PF16350"/>
    </source>
</evidence>
<feature type="domain" description="FAD dependent oxidoreductase" evidence="3">
    <location>
        <begin position="3"/>
        <end position="371"/>
    </location>
</feature>
<reference evidence="6 7" key="1">
    <citation type="journal article" date="2024" name="Science">
        <title>Giant polyketide synthase enzymes in the biosynthesis of giant marine polyether toxins.</title>
        <authorList>
            <person name="Fallon T.R."/>
            <person name="Shende V.V."/>
            <person name="Wierzbicki I.H."/>
            <person name="Pendleton A.L."/>
            <person name="Watervoot N.F."/>
            <person name="Auber R.P."/>
            <person name="Gonzalez D.J."/>
            <person name="Wisecaver J.H."/>
            <person name="Moore B.S."/>
        </authorList>
    </citation>
    <scope>NUCLEOTIDE SEQUENCE [LARGE SCALE GENOMIC DNA]</scope>
    <source>
        <strain evidence="6 7">12B1</strain>
    </source>
</reference>
<protein>
    <recommendedName>
        <fullName evidence="8">Dimethylglycine dehydrogenase</fullName>
    </recommendedName>
</protein>
<keyword evidence="7" id="KW-1185">Reference proteome</keyword>
<feature type="chain" id="PRO_5044308721" description="Dimethylglycine dehydrogenase" evidence="2">
    <location>
        <begin position="17"/>
        <end position="858"/>
    </location>
</feature>
<organism evidence="6 7">
    <name type="scientific">Prymnesium parvum</name>
    <name type="common">Toxic golden alga</name>
    <dbReference type="NCBI Taxonomy" id="97485"/>
    <lineage>
        <taxon>Eukaryota</taxon>
        <taxon>Haptista</taxon>
        <taxon>Haptophyta</taxon>
        <taxon>Prymnesiophyceae</taxon>
        <taxon>Prymnesiales</taxon>
        <taxon>Prymnesiaceae</taxon>
        <taxon>Prymnesium</taxon>
    </lineage>
</organism>
<evidence type="ECO:0000256" key="2">
    <source>
        <dbReference type="SAM" id="SignalP"/>
    </source>
</evidence>
<dbReference type="InterPro" id="IPR006222">
    <property type="entry name" value="GCVT_N"/>
</dbReference>
<dbReference type="SUPFAM" id="SSF54373">
    <property type="entry name" value="FAD-linked reductases, C-terminal domain"/>
    <property type="match status" value="1"/>
</dbReference>
<evidence type="ECO:0000313" key="7">
    <source>
        <dbReference type="Proteomes" id="UP001515480"/>
    </source>
</evidence>
<dbReference type="InterPro" id="IPR006076">
    <property type="entry name" value="FAD-dep_OxRdtase"/>
</dbReference>
<dbReference type="Pfam" id="PF16350">
    <property type="entry name" value="FAO_M"/>
    <property type="match status" value="1"/>
</dbReference>
<dbReference type="Pfam" id="PF01266">
    <property type="entry name" value="DAO"/>
    <property type="match status" value="1"/>
</dbReference>
<dbReference type="Proteomes" id="UP001515480">
    <property type="component" value="Unassembled WGS sequence"/>
</dbReference>
<comment type="caution">
    <text evidence="6">The sequence shown here is derived from an EMBL/GenBank/DDBJ whole genome shotgun (WGS) entry which is preliminary data.</text>
</comment>
<dbReference type="GO" id="GO:0047865">
    <property type="term" value="F:dimethylglycine dehydrogenase activity"/>
    <property type="evidence" value="ECO:0007669"/>
    <property type="project" value="TreeGrafter"/>
</dbReference>
<evidence type="ECO:0000259" key="4">
    <source>
        <dbReference type="Pfam" id="PF01571"/>
    </source>
</evidence>
<dbReference type="InterPro" id="IPR029043">
    <property type="entry name" value="GcvT/YgfZ_C"/>
</dbReference>
<name>A0AB34IGQ2_PRYPA</name>
<proteinExistence type="inferred from homology"/>
<evidence type="ECO:0008006" key="8">
    <source>
        <dbReference type="Google" id="ProtNLM"/>
    </source>
</evidence>
<dbReference type="EMBL" id="JBGBPQ010000026">
    <property type="protein sequence ID" value="KAL1499075.1"/>
    <property type="molecule type" value="Genomic_DNA"/>
</dbReference>
<evidence type="ECO:0000313" key="6">
    <source>
        <dbReference type="EMBL" id="KAL1499075.1"/>
    </source>
</evidence>
<evidence type="ECO:0000256" key="1">
    <source>
        <dbReference type="ARBA" id="ARBA00008609"/>
    </source>
</evidence>
<accession>A0AB34IGQ2</accession>
<sequence length="858" mass="92050">MRAIIIGGGIAGVSLARCLAAKGAGVTVLEKAGQLCAGATWHAAGLVTRFGGSSKLKKVHVRSLELLNALHEAHDVGLHRTGSIRLIPRGETDRLAEARQHVAMARLYDDPSLPTTLIGAAEVAALHPLVDVSGVECGVYTPKDGDVDPTMLTTCLSKLAAADGAAFRMHSEVREVRRVAAGFEVLLAPREAGEAEVLHADAVVNCAGLWSRRFSAQLGMAHPAYVIEHQYAISESLPQLRGRLAEGERVPVLRDLKGSAYVRQERDGLLVGPYERRTTVHTEWPHGPPHNFAFDLFPPALERIEECLLSVMDVIPALQTVGIRSIVNGPTIWTGDSLARCGRTRVPGYFDFNSLTYGIAQSLALSEYLAHIMLEGEQPYDMATEFDPLRYGGWATEAYAEAKIVETYSHNNAVVYPHENRPAGRDGVHHPPGRRALYEALKAKGALFGFSNSGVEVPIAYLGNEAITTPPCQKTFSNHAWAPFAEKEATHVLEGVGLGYSSFSKLRVSSGASAAASLLLEHATTNHLPKLPGRCRLSYATTRAGRLLAEFTITRDGTAAADFRSKEPAGVPHDFYLVGSRDYAQHDLAWLEQRRDALVAAGQLAPGEVILEDLTDDVEILHLAGPKSEQMMAALCPEAAGVPFLQMRPLEVCGVHAKVFRISFTGEAGFELHVAVDDAAPLWHRIWSHPAASQLGLLPFGGQAVNALRIEKGFRVKADLDYSHWTEGGVEPFVALRRKEETHRFLGRDAPPPAGKARRAATFRVHTTPAHAWSVPGDSPVLDAAGGVVGVTTTSARGASTGRTLALGFVMCDEAGAPRAAPGDEGLVVECYGHKWPLELLEAPPVAVGGRPAPGGGQ</sequence>
<feature type="domain" description="FAD dependent oxidoreductase central" evidence="5">
    <location>
        <begin position="375"/>
        <end position="426"/>
    </location>
</feature>
<dbReference type="InterPro" id="IPR027266">
    <property type="entry name" value="TrmE/GcvT-like"/>
</dbReference>
<dbReference type="InterPro" id="IPR036188">
    <property type="entry name" value="FAD/NAD-bd_sf"/>
</dbReference>
<feature type="domain" description="GCVT N-terminal" evidence="4">
    <location>
        <begin position="437"/>
        <end position="723"/>
    </location>
</feature>
<dbReference type="SUPFAM" id="SSF101790">
    <property type="entry name" value="Aminomethyltransferase beta-barrel domain"/>
    <property type="match status" value="1"/>
</dbReference>